<protein>
    <submittedName>
        <fullName evidence="1">Uncharacterized protein</fullName>
    </submittedName>
</protein>
<evidence type="ECO:0000313" key="1">
    <source>
        <dbReference type="EMBL" id="RDB16798.1"/>
    </source>
</evidence>
<gene>
    <name evidence="1" type="ORF">Hypma_002647</name>
</gene>
<dbReference type="AlphaFoldDB" id="A0A369J4A0"/>
<reference evidence="1" key="1">
    <citation type="submission" date="2018-04" db="EMBL/GenBank/DDBJ databases">
        <title>Whole genome sequencing of Hypsizygus marmoreus.</title>
        <authorList>
            <person name="Choi I.-G."/>
            <person name="Min B."/>
            <person name="Kim J.-G."/>
            <person name="Kim S."/>
            <person name="Oh Y.-L."/>
            <person name="Kong W.-S."/>
            <person name="Park H."/>
            <person name="Jeong J."/>
            <person name="Song E.-S."/>
        </authorList>
    </citation>
    <scope>NUCLEOTIDE SEQUENCE [LARGE SCALE GENOMIC DNA]</scope>
    <source>
        <strain evidence="1">51987-8</strain>
    </source>
</reference>
<proteinExistence type="predicted"/>
<dbReference type="InParanoid" id="A0A369J4A0"/>
<name>A0A369J4A0_HYPMA</name>
<sequence>MSPCLFHRLFRNSESLPPDSGQERHQQFRKSIGTARILEQNPGALGDQRVPVENSAEDRGLPHSRLCILVVPVKEAHEWGPMYNVDNVYILSRSATPATQYAAWCRVRALTLLWEEVEAKESGDVVSKALLFDRPIVP</sequence>
<dbReference type="EMBL" id="LUEZ02000122">
    <property type="protein sequence ID" value="RDB16798.1"/>
    <property type="molecule type" value="Genomic_DNA"/>
</dbReference>
<dbReference type="Proteomes" id="UP000076154">
    <property type="component" value="Unassembled WGS sequence"/>
</dbReference>
<organism evidence="1 2">
    <name type="scientific">Hypsizygus marmoreus</name>
    <name type="common">White beech mushroom</name>
    <name type="synonym">Agaricus marmoreus</name>
    <dbReference type="NCBI Taxonomy" id="39966"/>
    <lineage>
        <taxon>Eukaryota</taxon>
        <taxon>Fungi</taxon>
        <taxon>Dikarya</taxon>
        <taxon>Basidiomycota</taxon>
        <taxon>Agaricomycotina</taxon>
        <taxon>Agaricomycetes</taxon>
        <taxon>Agaricomycetidae</taxon>
        <taxon>Agaricales</taxon>
        <taxon>Tricholomatineae</taxon>
        <taxon>Lyophyllaceae</taxon>
        <taxon>Hypsizygus</taxon>
    </lineage>
</organism>
<keyword evidence="2" id="KW-1185">Reference proteome</keyword>
<accession>A0A369J4A0</accession>
<evidence type="ECO:0000313" key="2">
    <source>
        <dbReference type="Proteomes" id="UP000076154"/>
    </source>
</evidence>
<comment type="caution">
    <text evidence="1">The sequence shown here is derived from an EMBL/GenBank/DDBJ whole genome shotgun (WGS) entry which is preliminary data.</text>
</comment>